<keyword evidence="4" id="KW-1185">Reference proteome</keyword>
<evidence type="ECO:0000313" key="4">
    <source>
        <dbReference type="Proteomes" id="UP001069802"/>
    </source>
</evidence>
<comment type="caution">
    <text evidence="3">The sequence shown here is derived from an EMBL/GenBank/DDBJ whole genome shotgun (WGS) entry which is preliminary data.</text>
</comment>
<feature type="signal peptide" evidence="1">
    <location>
        <begin position="1"/>
        <end position="25"/>
    </location>
</feature>
<organism evidence="3 4">
    <name type="scientific">Kiloniella laminariae</name>
    <dbReference type="NCBI Taxonomy" id="454162"/>
    <lineage>
        <taxon>Bacteria</taxon>
        <taxon>Pseudomonadati</taxon>
        <taxon>Pseudomonadota</taxon>
        <taxon>Alphaproteobacteria</taxon>
        <taxon>Rhodospirillales</taxon>
        <taxon>Kiloniellaceae</taxon>
        <taxon>Kiloniella</taxon>
    </lineage>
</organism>
<accession>A0ABT4LDJ9</accession>
<feature type="domain" description="DM13" evidence="2">
    <location>
        <begin position="32"/>
        <end position="130"/>
    </location>
</feature>
<reference evidence="3" key="1">
    <citation type="submission" date="2022-12" db="EMBL/GenBank/DDBJ databases">
        <title>Bacterial isolates from different developmental stages of Nematostella vectensis.</title>
        <authorList>
            <person name="Fraune S."/>
        </authorList>
    </citation>
    <scope>NUCLEOTIDE SEQUENCE</scope>
    <source>
        <strain evidence="3">G21630-S1</strain>
    </source>
</reference>
<dbReference type="InterPro" id="IPR019545">
    <property type="entry name" value="DM13_domain"/>
</dbReference>
<sequence length="130" mass="14152">MRKYINLLTGIIFALAAFSFSQAQAADIISQGTFAGRSDHITTGKVEVIKNSDGSYKVILGEDFSLDGAPDPKLAFGHDGINKNTLFSPLKHNSGKQEYLLPASIDPAQFNEIYVWCEKFDVPLGVASLK</sequence>
<name>A0ABT4LDJ9_9PROT</name>
<feature type="chain" id="PRO_5046429469" evidence="1">
    <location>
        <begin position="26"/>
        <end position="130"/>
    </location>
</feature>
<keyword evidence="1" id="KW-0732">Signal</keyword>
<dbReference type="Pfam" id="PF10517">
    <property type="entry name" value="DM13"/>
    <property type="match status" value="1"/>
</dbReference>
<protein>
    <submittedName>
        <fullName evidence="3">DM13 domain-containing protein</fullName>
    </submittedName>
</protein>
<dbReference type="Proteomes" id="UP001069802">
    <property type="component" value="Unassembled WGS sequence"/>
</dbReference>
<proteinExistence type="predicted"/>
<evidence type="ECO:0000256" key="1">
    <source>
        <dbReference type="SAM" id="SignalP"/>
    </source>
</evidence>
<evidence type="ECO:0000259" key="2">
    <source>
        <dbReference type="PROSITE" id="PS51549"/>
    </source>
</evidence>
<gene>
    <name evidence="3" type="ORF">O4H49_00165</name>
</gene>
<dbReference type="RefSeq" id="WP_269421383.1">
    <property type="nucleotide sequence ID" value="NZ_JAPWGY010000001.1"/>
</dbReference>
<evidence type="ECO:0000313" key="3">
    <source>
        <dbReference type="EMBL" id="MCZ4279167.1"/>
    </source>
</evidence>
<dbReference type="PROSITE" id="PS51549">
    <property type="entry name" value="DM13"/>
    <property type="match status" value="1"/>
</dbReference>
<dbReference type="EMBL" id="JAPWGY010000001">
    <property type="protein sequence ID" value="MCZ4279167.1"/>
    <property type="molecule type" value="Genomic_DNA"/>
</dbReference>